<reference evidence="1" key="2">
    <citation type="submission" date="2020-05" db="UniProtKB">
        <authorList>
            <consortium name="EnsemblMetazoa"/>
        </authorList>
    </citation>
    <scope>IDENTIFICATION</scope>
    <source>
        <strain evidence="1">Indian</strain>
    </source>
</reference>
<keyword evidence="2" id="KW-1185">Reference proteome</keyword>
<dbReference type="Proteomes" id="UP000076408">
    <property type="component" value="Unassembled WGS sequence"/>
</dbReference>
<dbReference type="AlphaFoldDB" id="A0A182YRE0"/>
<evidence type="ECO:0000313" key="1">
    <source>
        <dbReference type="EnsemblMetazoa" id="ASTEI11026-PA"/>
    </source>
</evidence>
<proteinExistence type="predicted"/>
<organism evidence="1 2">
    <name type="scientific">Anopheles stephensi</name>
    <name type="common">Indo-Pakistan malaria mosquito</name>
    <dbReference type="NCBI Taxonomy" id="30069"/>
    <lineage>
        <taxon>Eukaryota</taxon>
        <taxon>Metazoa</taxon>
        <taxon>Ecdysozoa</taxon>
        <taxon>Arthropoda</taxon>
        <taxon>Hexapoda</taxon>
        <taxon>Insecta</taxon>
        <taxon>Pterygota</taxon>
        <taxon>Neoptera</taxon>
        <taxon>Endopterygota</taxon>
        <taxon>Diptera</taxon>
        <taxon>Nematocera</taxon>
        <taxon>Culicoidea</taxon>
        <taxon>Culicidae</taxon>
        <taxon>Anophelinae</taxon>
        <taxon>Anopheles</taxon>
    </lineage>
</organism>
<sequence length="71" mass="8054">MQMKRYKSIDGFSNADASRCAKETGLTQKTVLSWYDTIRTFLWETFESTGVRIGGPGMTVEIDESAISRRK</sequence>
<dbReference type="EnsemblMetazoa" id="ASTEI11026-RA">
    <property type="protein sequence ID" value="ASTEI11026-PA"/>
    <property type="gene ID" value="ASTEI11026"/>
</dbReference>
<evidence type="ECO:0000313" key="2">
    <source>
        <dbReference type="Proteomes" id="UP000076408"/>
    </source>
</evidence>
<reference evidence="2" key="1">
    <citation type="journal article" date="2014" name="Genome Biol.">
        <title>Genome analysis of a major urban malaria vector mosquito, Anopheles stephensi.</title>
        <authorList>
            <person name="Jiang X."/>
            <person name="Peery A."/>
            <person name="Hall A.B."/>
            <person name="Sharma A."/>
            <person name="Chen X.G."/>
            <person name="Waterhouse R.M."/>
            <person name="Komissarov A."/>
            <person name="Riehle M.M."/>
            <person name="Shouche Y."/>
            <person name="Sharakhova M.V."/>
            <person name="Lawson D."/>
            <person name="Pakpour N."/>
            <person name="Arensburger P."/>
            <person name="Davidson V.L."/>
            <person name="Eiglmeier K."/>
            <person name="Emrich S."/>
            <person name="George P."/>
            <person name="Kennedy R.C."/>
            <person name="Mane S.P."/>
            <person name="Maslen G."/>
            <person name="Oringanje C."/>
            <person name="Qi Y."/>
            <person name="Settlage R."/>
            <person name="Tojo M."/>
            <person name="Tubio J.M."/>
            <person name="Unger M.F."/>
            <person name="Wang B."/>
            <person name="Vernick K.D."/>
            <person name="Ribeiro J.M."/>
            <person name="James A.A."/>
            <person name="Michel K."/>
            <person name="Riehle M.A."/>
            <person name="Luckhart S."/>
            <person name="Sharakhov I.V."/>
            <person name="Tu Z."/>
        </authorList>
    </citation>
    <scope>NUCLEOTIDE SEQUENCE [LARGE SCALE GENOMIC DNA]</scope>
    <source>
        <strain evidence="2">Indian</strain>
    </source>
</reference>
<dbReference type="VEuPathDB" id="VectorBase:ASTE011781"/>
<dbReference type="VEuPathDB" id="VectorBase:ASTEI11026"/>
<protein>
    <submittedName>
        <fullName evidence="1">Uncharacterized protein</fullName>
    </submittedName>
</protein>
<accession>A0A182YRE0</accession>
<name>A0A182YRE0_ANOST</name>